<evidence type="ECO:0000256" key="1">
    <source>
        <dbReference type="SAM" id="SignalP"/>
    </source>
</evidence>
<dbReference type="Proteomes" id="UP001243009">
    <property type="component" value="Unassembled WGS sequence"/>
</dbReference>
<sequence>MMRRLRCLLLLLAAGCTAPAEREAAALQAAMDTGRAGLAAIALPDLPPAPAAVPPPPQSPPRARLLDIRHVPARPTEAAQLLGAGPEALRRWLGEPSLRRAEGDAEVWLYAAEACALDLVLYPAGGGLRVAHAAARANGAAPRTEAACLSEIAAPPGLRLLPAAAAADRGA</sequence>
<keyword evidence="1" id="KW-0732">Signal</keyword>
<name>A0ABT9E2D4_9PROT</name>
<organism evidence="2 3">
    <name type="scientific">Paracraurococcus lichenis</name>
    <dbReference type="NCBI Taxonomy" id="3064888"/>
    <lineage>
        <taxon>Bacteria</taxon>
        <taxon>Pseudomonadati</taxon>
        <taxon>Pseudomonadota</taxon>
        <taxon>Alphaproteobacteria</taxon>
        <taxon>Acetobacterales</taxon>
        <taxon>Roseomonadaceae</taxon>
        <taxon>Paracraurococcus</taxon>
    </lineage>
</organism>
<dbReference type="RefSeq" id="WP_305105184.1">
    <property type="nucleotide sequence ID" value="NZ_JAUTWS010000017.1"/>
</dbReference>
<protein>
    <recommendedName>
        <fullName evidence="4">Lipoprotein</fullName>
    </recommendedName>
</protein>
<evidence type="ECO:0000313" key="3">
    <source>
        <dbReference type="Proteomes" id="UP001243009"/>
    </source>
</evidence>
<gene>
    <name evidence="2" type="ORF">Q7A36_18340</name>
</gene>
<dbReference type="EMBL" id="JAUTWS010000017">
    <property type="protein sequence ID" value="MDO9710320.1"/>
    <property type="molecule type" value="Genomic_DNA"/>
</dbReference>
<evidence type="ECO:0008006" key="4">
    <source>
        <dbReference type="Google" id="ProtNLM"/>
    </source>
</evidence>
<comment type="caution">
    <text evidence="2">The sequence shown here is derived from an EMBL/GenBank/DDBJ whole genome shotgun (WGS) entry which is preliminary data.</text>
</comment>
<reference evidence="2 3" key="1">
    <citation type="submission" date="2023-08" db="EMBL/GenBank/DDBJ databases">
        <title>The draft genome sequence of Paracraurococcus sp. LOR1-02.</title>
        <authorList>
            <person name="Kingkaew E."/>
            <person name="Tanasupawat S."/>
        </authorList>
    </citation>
    <scope>NUCLEOTIDE SEQUENCE [LARGE SCALE GENOMIC DNA]</scope>
    <source>
        <strain evidence="2 3">LOR1-02</strain>
    </source>
</reference>
<feature type="chain" id="PRO_5046784331" description="Lipoprotein" evidence="1">
    <location>
        <begin position="21"/>
        <end position="171"/>
    </location>
</feature>
<keyword evidence="3" id="KW-1185">Reference proteome</keyword>
<feature type="signal peptide" evidence="1">
    <location>
        <begin position="1"/>
        <end position="20"/>
    </location>
</feature>
<evidence type="ECO:0000313" key="2">
    <source>
        <dbReference type="EMBL" id="MDO9710320.1"/>
    </source>
</evidence>
<accession>A0ABT9E2D4</accession>
<proteinExistence type="predicted"/>